<dbReference type="PANTHER" id="PTHR36302">
    <property type="entry name" value="BLR7088 PROTEIN"/>
    <property type="match status" value="1"/>
</dbReference>
<evidence type="ECO:0000313" key="2">
    <source>
        <dbReference type="Proteomes" id="UP000831607"/>
    </source>
</evidence>
<name>A0ABY4ARU2_9BURK</name>
<dbReference type="PANTHER" id="PTHR36302:SF1">
    <property type="entry name" value="COPPER CHAPERONE PCU(A)C"/>
    <property type="match status" value="1"/>
</dbReference>
<reference evidence="1 2" key="1">
    <citation type="submission" date="2020-11" db="EMBL/GenBank/DDBJ databases">
        <title>Algicoccus daihaiensis sp.nov., isolated from Daihai Lake in Inner Mongolia.</title>
        <authorList>
            <person name="Kai J."/>
        </authorList>
    </citation>
    <scope>NUCLEOTIDE SEQUENCE [LARGE SCALE GENOMIC DNA]</scope>
    <source>
        <strain evidence="2">f23</strain>
    </source>
</reference>
<dbReference type="SUPFAM" id="SSF110087">
    <property type="entry name" value="DR1885-like metal-binding protein"/>
    <property type="match status" value="1"/>
</dbReference>
<sequence length="165" mass="18644">MHFGLRKYALLASFVVWLISTPTTTWSHGTSYGKLTLDHPYAVLTQDPLGASVYFRELANRGSQTYRITGAQSHVAGQVTLQTETHTPEHVAQWITIQTITIEPKTSKRFRHNDDQGYRILLTDLQQSLKNGDTFDLTLNFDDGGHQTVNVWVQAPRLGKKTHSH</sequence>
<dbReference type="InterPro" id="IPR007410">
    <property type="entry name" value="LpqE-like"/>
</dbReference>
<proteinExistence type="predicted"/>
<dbReference type="RefSeq" id="WP_243479160.1">
    <property type="nucleotide sequence ID" value="NZ_CP063982.1"/>
</dbReference>
<dbReference type="EMBL" id="CP063982">
    <property type="protein sequence ID" value="UOD50749.1"/>
    <property type="molecule type" value="Genomic_DNA"/>
</dbReference>
<dbReference type="Proteomes" id="UP000831607">
    <property type="component" value="Chromosome"/>
</dbReference>
<gene>
    <name evidence="1" type="ORF">DHf2319_02120</name>
</gene>
<dbReference type="Gene3D" id="2.60.40.1890">
    <property type="entry name" value="PCu(A)C copper chaperone"/>
    <property type="match status" value="1"/>
</dbReference>
<dbReference type="InterPro" id="IPR058248">
    <property type="entry name" value="Lxx211020-like"/>
</dbReference>
<evidence type="ECO:0000313" key="1">
    <source>
        <dbReference type="EMBL" id="UOD50749.1"/>
    </source>
</evidence>
<protein>
    <submittedName>
        <fullName evidence="1">Copper chaperone PCu(A)C</fullName>
    </submittedName>
</protein>
<accession>A0ABY4ARU2</accession>
<dbReference type="Pfam" id="PF04314">
    <property type="entry name" value="PCuAC"/>
    <property type="match status" value="1"/>
</dbReference>
<organism evidence="1 2">
    <name type="scientific">Orrella daihaiensis</name>
    <dbReference type="NCBI Taxonomy" id="2782176"/>
    <lineage>
        <taxon>Bacteria</taxon>
        <taxon>Pseudomonadati</taxon>
        <taxon>Pseudomonadota</taxon>
        <taxon>Betaproteobacteria</taxon>
        <taxon>Burkholderiales</taxon>
        <taxon>Alcaligenaceae</taxon>
        <taxon>Orrella</taxon>
    </lineage>
</organism>
<keyword evidence="2" id="KW-1185">Reference proteome</keyword>
<dbReference type="InterPro" id="IPR036182">
    <property type="entry name" value="PCuAC_sf"/>
</dbReference>